<dbReference type="InterPro" id="IPR047727">
    <property type="entry name" value="Sce7725-like"/>
</dbReference>
<evidence type="ECO:0000313" key="1">
    <source>
        <dbReference type="EMBL" id="ANY90003.1"/>
    </source>
</evidence>
<name>A0A1B2FCS8_PSEPU</name>
<reference evidence="1" key="1">
    <citation type="submission" date="2016-07" db="EMBL/GenBank/DDBJ databases">
        <title>New class B carbapenemase carried by novel plasmid in Pseudomonas putida enviromental strain in eastern Amazonia.</title>
        <authorList>
            <person name="Souza C.O."/>
            <person name="Lima K.V."/>
            <person name="Brasiliense D.M."/>
            <person name="Perez-Chaparro P.J."/>
            <person name="Mamizuka E.M."/>
            <person name="Lima M.O."/>
            <person name="Lima L.N."/>
            <person name="McCulloch J.A."/>
        </authorList>
    </citation>
    <scope>NUCLEOTIDE SEQUENCE [LARGE SCALE GENOMIC DNA]</scope>
    <source>
        <strain evidence="1">IEC33019</strain>
    </source>
</reference>
<protein>
    <submittedName>
        <fullName evidence="1">Uncharacterized protein</fullName>
    </submittedName>
</protein>
<organism evidence="1">
    <name type="scientific">Pseudomonas putida</name>
    <name type="common">Arthrobacter siderocapsulatus</name>
    <dbReference type="NCBI Taxonomy" id="303"/>
    <lineage>
        <taxon>Bacteria</taxon>
        <taxon>Pseudomonadati</taxon>
        <taxon>Pseudomonadota</taxon>
        <taxon>Gammaproteobacteria</taxon>
        <taxon>Pseudomonadales</taxon>
        <taxon>Pseudomonadaceae</taxon>
        <taxon>Pseudomonas</taxon>
    </lineage>
</organism>
<dbReference type="NCBIfam" id="NF033831">
    <property type="entry name" value="sce7725_fam"/>
    <property type="match status" value="1"/>
</dbReference>
<dbReference type="RefSeq" id="WP_070093680.1">
    <property type="nucleotide sequence ID" value="NZ_CP016634.1"/>
</dbReference>
<dbReference type="AlphaFoldDB" id="A0A1B2FCS8"/>
<proteinExistence type="predicted"/>
<dbReference type="EMBL" id="CP016634">
    <property type="protein sequence ID" value="ANY90003.1"/>
    <property type="molecule type" value="Genomic_DNA"/>
</dbReference>
<accession>A0A1B2FCS8</accession>
<gene>
    <name evidence="1" type="ORF">IEC33019_4497</name>
</gene>
<sequence>MYHPYFRGKQFDLLAVRECAKIFADSKFTPIIEPVRESLSGLMRAIGELSEYEASAVLIANPRYGDHTEKTDALQELIEEDLKSHDNISIGILLTESINTWNAISLAEKYKNRKLVFIHADFQEAKDLSAAISTEQIEASHIFFESHCGKLYRRYFDSPDRVLLRDGFKRQANSKYPDTEPFSDLHVTFLEEGMSGFGDFLIVGDEYSEGGGPAYAVAIHLTYIDDSMDDTMYVHHFKSDRQNTPTDPAGKFYEAVTKLAAAVEAKDSKIYRSTAVEEFLKLHKSGHFPGLGYVKKLSMKHHIETLAEYFRG</sequence>